<protein>
    <submittedName>
        <fullName evidence="1">Uncharacterized protein</fullName>
    </submittedName>
</protein>
<dbReference type="EMBL" id="JAEVHL010000017">
    <property type="protein sequence ID" value="MBM0275075.1"/>
    <property type="molecule type" value="Genomic_DNA"/>
</dbReference>
<organism evidence="1 2">
    <name type="scientific">Micromonospora tarensis</name>
    <dbReference type="NCBI Taxonomy" id="2806100"/>
    <lineage>
        <taxon>Bacteria</taxon>
        <taxon>Bacillati</taxon>
        <taxon>Actinomycetota</taxon>
        <taxon>Actinomycetes</taxon>
        <taxon>Micromonosporales</taxon>
        <taxon>Micromonosporaceae</taxon>
        <taxon>Micromonospora</taxon>
    </lineage>
</organism>
<sequence>MPRILATSTHTCGGDRIPSDELGWYCVCPEPECQRRQNGIWPTDRAVERHRRARPRS</sequence>
<name>A0ABS1YCE0_9ACTN</name>
<keyword evidence="2" id="KW-1185">Reference proteome</keyword>
<gene>
    <name evidence="1" type="ORF">JM949_06200</name>
</gene>
<evidence type="ECO:0000313" key="1">
    <source>
        <dbReference type="EMBL" id="MBM0275075.1"/>
    </source>
</evidence>
<comment type="caution">
    <text evidence="1">The sequence shown here is derived from an EMBL/GenBank/DDBJ whole genome shotgun (WGS) entry which is preliminary data.</text>
</comment>
<evidence type="ECO:0000313" key="2">
    <source>
        <dbReference type="Proteomes" id="UP000622245"/>
    </source>
</evidence>
<dbReference type="Proteomes" id="UP000622245">
    <property type="component" value="Unassembled WGS sequence"/>
</dbReference>
<dbReference type="RefSeq" id="WP_203147481.1">
    <property type="nucleotide sequence ID" value="NZ_JAEVHL010000017.1"/>
</dbReference>
<reference evidence="1 2" key="1">
    <citation type="submission" date="2021-01" db="EMBL/GenBank/DDBJ databases">
        <title>Draft genome sequence of Micromonospora sp. strain STR1s_6.</title>
        <authorList>
            <person name="Karlyshev A."/>
            <person name="Jawad R."/>
        </authorList>
    </citation>
    <scope>NUCLEOTIDE SEQUENCE [LARGE SCALE GENOMIC DNA]</scope>
    <source>
        <strain evidence="1 2">STR1S-6</strain>
    </source>
</reference>
<proteinExistence type="predicted"/>
<accession>A0ABS1YCE0</accession>